<feature type="region of interest" description="Disordered" evidence="1">
    <location>
        <begin position="231"/>
        <end position="252"/>
    </location>
</feature>
<dbReference type="RefSeq" id="WP_302705230.1">
    <property type="nucleotide sequence ID" value="NZ_JAULSC010000001.1"/>
</dbReference>
<dbReference type="CDD" id="cd00085">
    <property type="entry name" value="HNHc"/>
    <property type="match status" value="1"/>
</dbReference>
<feature type="domain" description="DUF222" evidence="2">
    <location>
        <begin position="80"/>
        <end position="363"/>
    </location>
</feature>
<evidence type="ECO:0000259" key="2">
    <source>
        <dbReference type="Pfam" id="PF02720"/>
    </source>
</evidence>
<dbReference type="InterPro" id="IPR003615">
    <property type="entry name" value="HNH_nuc"/>
</dbReference>
<evidence type="ECO:0000313" key="4">
    <source>
        <dbReference type="Proteomes" id="UP001168363"/>
    </source>
</evidence>
<dbReference type="EMBL" id="JAULSC010000001">
    <property type="protein sequence ID" value="MDO3394260.1"/>
    <property type="molecule type" value="Genomic_DNA"/>
</dbReference>
<organism evidence="3 4">
    <name type="scientific">Nocardioides cremeus</name>
    <dbReference type="NCBI Taxonomy" id="3058044"/>
    <lineage>
        <taxon>Bacteria</taxon>
        <taxon>Bacillati</taxon>
        <taxon>Actinomycetota</taxon>
        <taxon>Actinomycetes</taxon>
        <taxon>Propionibacteriales</taxon>
        <taxon>Nocardioidaceae</taxon>
        <taxon>Nocardioides</taxon>
    </lineage>
</organism>
<protein>
    <submittedName>
        <fullName evidence="3">DUF222 domain-containing protein</fullName>
    </submittedName>
</protein>
<accession>A0ABT8TLD9</accession>
<dbReference type="InterPro" id="IPR003870">
    <property type="entry name" value="DUF222"/>
</dbReference>
<dbReference type="Proteomes" id="UP001168363">
    <property type="component" value="Unassembled WGS sequence"/>
</dbReference>
<name>A0ABT8TLD9_9ACTN</name>
<reference evidence="3" key="1">
    <citation type="submission" date="2023-06" db="EMBL/GenBank/DDBJ databases">
        <title>Genome sequence of Nocardioides sp. SOB44.</title>
        <authorList>
            <person name="Zhang G."/>
        </authorList>
    </citation>
    <scope>NUCLEOTIDE SEQUENCE</scope>
    <source>
        <strain evidence="3">SOB44</strain>
    </source>
</reference>
<dbReference type="Pfam" id="PF02720">
    <property type="entry name" value="DUF222"/>
    <property type="match status" value="1"/>
</dbReference>
<gene>
    <name evidence="3" type="ORF">QWJ41_00855</name>
</gene>
<evidence type="ECO:0000313" key="3">
    <source>
        <dbReference type="EMBL" id="MDO3394260.1"/>
    </source>
</evidence>
<sequence>MLKDAVVEEMSEDAVLDTAAELATTAQRAEVGLLRVAYRWAVLHDPARPGVMDPKVAVLPGREKARQYGGEGTAPVSEFAAAELGVRIGRTTHAAAALIADAQDLHHRHPVLWARVVAGEVRSSYARFVVTKTRELTEPEAAWVDAEVAESADGRIPWTRFEALVVGKVAAAAPELAREKEERARRATFAKIVGTPEHGMASFLIRAPIPVIAQLDAAVGALAERLREQLPDDPHAADPIRQPVGEEQPDEATTVVCADERRVLAVLMLAHPDAAPEALDLTGLTPRVEVVVHLDGHDIHTDSGTDRVPAIGRVEGHGPVTREWVREVLGPHARFTIRPVFDPLGQVPVDAYEIPARHRRAVRLISPADVFPYSSCTSNTMQTDHTDPWAPGVAGGSSEVGNYGPLTTSHHRAKTFGHLRVKQPFPGIFLWRDRFGAIYLVDPTGTRRIDQAA</sequence>
<comment type="caution">
    <text evidence="3">The sequence shown here is derived from an EMBL/GenBank/DDBJ whole genome shotgun (WGS) entry which is preliminary data.</text>
</comment>
<keyword evidence="4" id="KW-1185">Reference proteome</keyword>
<proteinExistence type="predicted"/>
<evidence type="ECO:0000256" key="1">
    <source>
        <dbReference type="SAM" id="MobiDB-lite"/>
    </source>
</evidence>